<dbReference type="EMBL" id="JBHTKY010000005">
    <property type="protein sequence ID" value="MFD1165081.1"/>
    <property type="molecule type" value="Genomic_DNA"/>
</dbReference>
<proteinExistence type="predicted"/>
<sequence length="398" mass="45093">MLIPLGALAQKKEKPRLLIYGSNAVAWTAAVQATQSNVPTVSVYNEPIDSQFNLNKWAETLKNNLKPDSSNKNPDSLDVLELGTVGFNKVNDAVNPLLTEIQNRTIKKLDKTKRGWQVTLSDNQKFNVIAIIDATENSDLVKMSTLNFENPIKEDFTLAKDMTLPLSRTTVATLNSTDSINKVVFLEDILKAQKDNLFGLGRGKYLLNEKQNSTGTIAFSRALGVTAGYLAFFKTDASKIDVRKLQAELINFSNAIIPYQDVRAEDSHFKAIVKCYLTGFFLGKEQGNKYIFDKNAAVRFEEIKPVLNDIYTRSQLWFLDNYRDDDLTWKDLISLIRFVSFKGDEVDRQIKKDWNTKLKFEGEYNPESKVTREQFAVMTDLFSTAFEKAINLDGTFVK</sequence>
<evidence type="ECO:0000313" key="2">
    <source>
        <dbReference type="Proteomes" id="UP001597205"/>
    </source>
</evidence>
<accession>A0ABW3RIZ9</accession>
<reference evidence="2" key="1">
    <citation type="journal article" date="2019" name="Int. J. Syst. Evol. Microbiol.">
        <title>The Global Catalogue of Microorganisms (GCM) 10K type strain sequencing project: providing services to taxonomists for standard genome sequencing and annotation.</title>
        <authorList>
            <consortium name="The Broad Institute Genomics Platform"/>
            <consortium name="The Broad Institute Genome Sequencing Center for Infectious Disease"/>
            <person name="Wu L."/>
            <person name="Ma J."/>
        </authorList>
    </citation>
    <scope>NUCLEOTIDE SEQUENCE [LARGE SCALE GENOMIC DNA]</scope>
    <source>
        <strain evidence="2">CCUG 52468</strain>
    </source>
</reference>
<gene>
    <name evidence="1" type="ORF">ACFQ2C_05610</name>
</gene>
<comment type="caution">
    <text evidence="1">The sequence shown here is derived from an EMBL/GenBank/DDBJ whole genome shotgun (WGS) entry which is preliminary data.</text>
</comment>
<dbReference type="Proteomes" id="UP001597205">
    <property type="component" value="Unassembled WGS sequence"/>
</dbReference>
<keyword evidence="2" id="KW-1185">Reference proteome</keyword>
<evidence type="ECO:0000313" key="1">
    <source>
        <dbReference type="EMBL" id="MFD1165081.1"/>
    </source>
</evidence>
<organism evidence="1 2">
    <name type="scientific">Sphingobacterium daejeonense</name>
    <dbReference type="NCBI Taxonomy" id="371142"/>
    <lineage>
        <taxon>Bacteria</taxon>
        <taxon>Pseudomonadati</taxon>
        <taxon>Bacteroidota</taxon>
        <taxon>Sphingobacteriia</taxon>
        <taxon>Sphingobacteriales</taxon>
        <taxon>Sphingobacteriaceae</taxon>
        <taxon>Sphingobacterium</taxon>
    </lineage>
</organism>
<name>A0ABW3RIZ9_9SPHI</name>
<protein>
    <submittedName>
        <fullName evidence="1">Uncharacterized protein</fullName>
    </submittedName>
</protein>